<reference evidence="2 4" key="1">
    <citation type="submission" date="2023-07" db="EMBL/GenBank/DDBJ databases">
        <title>Unpublished Manusciprt.</title>
        <authorList>
            <person name="Aydin F."/>
            <person name="Tarhane S."/>
            <person name="Saticioglu I.B."/>
            <person name="Karakaya E."/>
            <person name="Abay S."/>
            <person name="Guran O."/>
            <person name="Bozkurt E."/>
            <person name="Uzum N."/>
            <person name="Olgun K."/>
            <person name="Jablonski D."/>
        </authorList>
    </citation>
    <scope>NUCLEOTIDE SEQUENCE</scope>
    <source>
        <strain evidence="4">faydin-H75</strain>
        <strain evidence="2">Faydin-H76</strain>
    </source>
</reference>
<gene>
    <name evidence="1" type="ORF">Q5I04_06150</name>
    <name evidence="2" type="ORF">Q5I06_06475</name>
</gene>
<dbReference type="AlphaFoldDB" id="A0AA90PL25"/>
<reference evidence="1" key="2">
    <citation type="submission" date="2023-07" db="EMBL/GenBank/DDBJ databases">
        <authorList>
            <person name="Aydin F."/>
            <person name="Tarhane S."/>
            <person name="Saticioglu I.B."/>
            <person name="Karakaya E."/>
            <person name="Abay S."/>
            <person name="Guran O."/>
            <person name="Bozkurt E."/>
            <person name="Uzum N."/>
            <person name="Olgun K."/>
            <person name="Jablonski D."/>
        </authorList>
    </citation>
    <scope>NUCLEOTIDE SEQUENCE</scope>
    <source>
        <strain evidence="1">Faydin-H75</strain>
    </source>
</reference>
<evidence type="ECO:0000313" key="4">
    <source>
        <dbReference type="Proteomes" id="UP001240777"/>
    </source>
</evidence>
<comment type="caution">
    <text evidence="2">The sequence shown here is derived from an EMBL/GenBank/DDBJ whole genome shotgun (WGS) entry which is preliminary data.</text>
</comment>
<dbReference type="EMBL" id="JAUPEV010000009">
    <property type="protein sequence ID" value="MDO7253488.1"/>
    <property type="molecule type" value="Genomic_DNA"/>
</dbReference>
<accession>A0AA90PL25</accession>
<organism evidence="2 3">
    <name type="scientific">Helicobacter cappadocius</name>
    <dbReference type="NCBI Taxonomy" id="3063998"/>
    <lineage>
        <taxon>Bacteria</taxon>
        <taxon>Pseudomonadati</taxon>
        <taxon>Campylobacterota</taxon>
        <taxon>Epsilonproteobacteria</taxon>
        <taxon>Campylobacterales</taxon>
        <taxon>Helicobacteraceae</taxon>
        <taxon>Helicobacter</taxon>
    </lineage>
</organism>
<dbReference type="Proteomes" id="UP001240777">
    <property type="component" value="Unassembled WGS sequence"/>
</dbReference>
<keyword evidence="4" id="KW-1185">Reference proteome</keyword>
<evidence type="ECO:0000313" key="3">
    <source>
        <dbReference type="Proteomes" id="UP001177258"/>
    </source>
</evidence>
<evidence type="ECO:0000313" key="2">
    <source>
        <dbReference type="EMBL" id="MDP2539415.1"/>
    </source>
</evidence>
<protein>
    <submittedName>
        <fullName evidence="2">Uncharacterized protein</fullName>
    </submittedName>
</protein>
<reference evidence="1 3" key="3">
    <citation type="journal article" date="2024" name="Syst. Appl. Microbiol.">
        <title>Helicobacter cappadocius sp. nov., from lizards: The first psychrotrophic Helicobacter species.</title>
        <authorList>
            <person name="Aydin F."/>
            <person name="Tarhane S."/>
            <person name="Karakaya E."/>
            <person name="Abay S."/>
            <person name="Kayman T."/>
            <person name="Guran O."/>
            <person name="Bozkurt E."/>
            <person name="Uzum N."/>
            <person name="Avci A."/>
            <person name="Olgun K."/>
            <person name="Jablonski D."/>
            <person name="Guran C."/>
            <person name="Burcin Saticioglu I."/>
        </authorList>
    </citation>
    <scope>NUCLEOTIDE SEQUENCE [LARGE SCALE GENOMIC DNA]</scope>
    <source>
        <strain evidence="1">Faydin-H75</strain>
        <strain evidence="3">faydin-H76</strain>
    </source>
</reference>
<dbReference type="RefSeq" id="WP_305517334.1">
    <property type="nucleotide sequence ID" value="NZ_JAUPEV010000009.1"/>
</dbReference>
<dbReference type="EMBL" id="JAUYZK010000009">
    <property type="protein sequence ID" value="MDP2539415.1"/>
    <property type="molecule type" value="Genomic_DNA"/>
</dbReference>
<name>A0AA90PL25_9HELI</name>
<proteinExistence type="predicted"/>
<sequence>MESEFIEICKNNGIFTRIVPCALELLYAKDSGIYNQEYNQITNINTDGFEQWLERLKSKNKLDGDNEIILEVLDQIYRKLISIENLINKNEIKLYPLEKKGFISALGHGVICTEIADFEVDVDYYLRFELPVFPKRIVAIFGKAIDRRVVKITKMHQKNIEDFDMYIANKEMENLRLKHNTKDR</sequence>
<dbReference type="Proteomes" id="UP001177258">
    <property type="component" value="Unassembled WGS sequence"/>
</dbReference>
<evidence type="ECO:0000313" key="1">
    <source>
        <dbReference type="EMBL" id="MDO7253488.1"/>
    </source>
</evidence>